<feature type="transmembrane region" description="Helical" evidence="1">
    <location>
        <begin position="329"/>
        <end position="348"/>
    </location>
</feature>
<dbReference type="Proteomes" id="UP000243819">
    <property type="component" value="Unassembled WGS sequence"/>
</dbReference>
<dbReference type="EMBL" id="FOIF01000001">
    <property type="protein sequence ID" value="SES63335.1"/>
    <property type="molecule type" value="Genomic_DNA"/>
</dbReference>
<sequence>MKKVIFYIIVVCMLLSFIGIERVYAADLELKVVTNFVNEPIIYERWNKIEVTITNKGDRDFAGSVILDYRSKVIQEVFIQSGKKVTLDFSLPPNFLDSSYNDVVIQVVDSRGREVTKRNLSVMWNPSTEKVGIIGSRVERYNLLKTLGRESLVTLKGEDFNNFLPLQNFSMIVIDDSKDFNLTGAHKENIELWVKRGGTLVIGANNTGFDFLPYRVTGSEIKEIDLFDVTEEVLYLKGEPLGDVLLEHDGLPILVKKDLGRGTVIFSAIPLTDNVFTKPQFFTGFWSYILPNTSENHLQNNIYRLGLLRDLRNVFSKGDFNLTFLKPGFLALGLIIYILVIGPLNFYLLRKWKKWDFGWLTVPLLAIFFTTSLFIIGSTGRSKEIVDTQVSIIEYLDENQAFVDSYISIFLPSSREKRVEVEDGLTLTPLTNGISLVNNKYFDLSEGRIWSNQRVHVTKVVNKKAPVVSVDIFHYKKEVVVENKSEADYFASFIQIGGEWHSLGEIKGGEKKSYTLTSGTRNIDYNFLFQRYNSPNRWMFSEIGERLAEGMVTFIAFEDTLSPVTIRQSKGTEGLNIYLLYQNAINVDYREITGIRNLPGVVTKVKAADYTKWGNAHFVRGDGEVEVVFTLPSGLDYSGNGLVLSTELYHYGNVKLQILDIQGEWKELSLGGMVNLGKAENYLLGNVVKVKLLVSQGASVDINPHSFKLSVVGGGQ</sequence>
<organism evidence="2 3">
    <name type="scientific">Anaerobranca gottschalkii DSM 13577</name>
    <dbReference type="NCBI Taxonomy" id="1120990"/>
    <lineage>
        <taxon>Bacteria</taxon>
        <taxon>Bacillati</taxon>
        <taxon>Bacillota</taxon>
        <taxon>Clostridia</taxon>
        <taxon>Eubacteriales</taxon>
        <taxon>Proteinivoracaceae</taxon>
        <taxon>Anaerobranca</taxon>
    </lineage>
</organism>
<dbReference type="InterPro" id="IPR029062">
    <property type="entry name" value="Class_I_gatase-like"/>
</dbReference>
<reference evidence="3" key="1">
    <citation type="submission" date="2016-10" db="EMBL/GenBank/DDBJ databases">
        <authorList>
            <person name="Varghese N."/>
            <person name="Submissions S."/>
        </authorList>
    </citation>
    <scope>NUCLEOTIDE SEQUENCE [LARGE SCALE GENOMIC DNA]</scope>
    <source>
        <strain evidence="3">DSM 13577</strain>
    </source>
</reference>
<keyword evidence="3" id="KW-1185">Reference proteome</keyword>
<evidence type="ECO:0000313" key="2">
    <source>
        <dbReference type="EMBL" id="SES63335.1"/>
    </source>
</evidence>
<proteinExistence type="predicted"/>
<keyword evidence="1" id="KW-1133">Transmembrane helix</keyword>
<name>A0A1H9Y3F8_9FIRM</name>
<dbReference type="AlphaFoldDB" id="A0A1H9Y3F8"/>
<evidence type="ECO:0000313" key="3">
    <source>
        <dbReference type="Proteomes" id="UP000243819"/>
    </source>
</evidence>
<keyword evidence="1" id="KW-0812">Transmembrane</keyword>
<keyword evidence="1" id="KW-0472">Membrane</keyword>
<feature type="transmembrane region" description="Helical" evidence="1">
    <location>
        <begin position="357"/>
        <end position="376"/>
    </location>
</feature>
<dbReference type="SUPFAM" id="SSF52317">
    <property type="entry name" value="Class I glutamine amidotransferase-like"/>
    <property type="match status" value="1"/>
</dbReference>
<protein>
    <submittedName>
        <fullName evidence="2">Uncharacterized protein</fullName>
    </submittedName>
</protein>
<dbReference type="RefSeq" id="WP_091347881.1">
    <property type="nucleotide sequence ID" value="NZ_FOIF01000001.1"/>
</dbReference>
<evidence type="ECO:0000256" key="1">
    <source>
        <dbReference type="SAM" id="Phobius"/>
    </source>
</evidence>
<dbReference type="STRING" id="1120990.SAMN03080614_1001136"/>
<dbReference type="OrthoDB" id="137965at2"/>
<accession>A0A1H9Y3F8</accession>
<gene>
    <name evidence="2" type="ORF">SAMN03080614_1001136</name>
</gene>